<dbReference type="SMART" id="SM00422">
    <property type="entry name" value="HTH_MERR"/>
    <property type="match status" value="1"/>
</dbReference>
<evidence type="ECO:0000256" key="4">
    <source>
        <dbReference type="ARBA" id="ARBA00023163"/>
    </source>
</evidence>
<proteinExistence type="predicted"/>
<reference evidence="6 7" key="1">
    <citation type="submission" date="2018-01" db="EMBL/GenBank/DDBJ databases">
        <title>Species boundaries and ecological features among Paraburkholderia terrae DSMZ17804T, P. hospita DSMZ17164T and P. caribensis DSMZ13236T.</title>
        <authorList>
            <person name="Pratama A.A."/>
        </authorList>
    </citation>
    <scope>NUCLEOTIDE SEQUENCE [LARGE SCALE GENOMIC DNA]</scope>
    <source>
        <strain evidence="6 7">DSM 17804</strain>
    </source>
</reference>
<keyword evidence="3" id="KW-0238">DNA-binding</keyword>
<dbReference type="InterPro" id="IPR047057">
    <property type="entry name" value="MerR_fam"/>
</dbReference>
<dbReference type="EMBL" id="CP026111">
    <property type="protein sequence ID" value="AUT60308.1"/>
    <property type="molecule type" value="Genomic_DNA"/>
</dbReference>
<dbReference type="AlphaFoldDB" id="A0A2I8ELK9"/>
<gene>
    <name evidence="6" type="ORF">C2L65_12345</name>
</gene>
<keyword evidence="2" id="KW-0805">Transcription regulation</keyword>
<evidence type="ECO:0000259" key="5">
    <source>
        <dbReference type="PROSITE" id="PS50937"/>
    </source>
</evidence>
<dbReference type="InterPro" id="IPR009061">
    <property type="entry name" value="DNA-bd_dom_put_sf"/>
</dbReference>
<dbReference type="Gene3D" id="1.10.1660.10">
    <property type="match status" value="1"/>
</dbReference>
<dbReference type="GO" id="GO:0003700">
    <property type="term" value="F:DNA-binding transcription factor activity"/>
    <property type="evidence" value="ECO:0007669"/>
    <property type="project" value="InterPro"/>
</dbReference>
<sequence>MNNTVDDPEVVPRYRIGAVARMANLPVGTLRIWERRYGVVAPPTTQSGHRLYSEADVRRVAMIKGLVDRGYSIGSIATLQTGELERLAFMHVDKTPVSPLTEGRPGLRLRIVGTALAQTIRQHLHAMQAELASEPKVFENMTSAFTERMNQPADVLIIHLPSLHADDVERVLALSASTHAENIVVVYSFAAANTINLLERVGVRTIREPLDQASIAHMMSDIQRKTGQAATQPDMREPAPQRHYSDETLMAMAHASTTVACECPKHLASIIMQLSAFEQYSVSCASRTPADALLHVYLANISGRARAMFEHALLRLEREERWALEKSLTAR</sequence>
<dbReference type="InterPro" id="IPR000551">
    <property type="entry name" value="MerR-type_HTH_dom"/>
</dbReference>
<dbReference type="Proteomes" id="UP000243502">
    <property type="component" value="Chromosome 1"/>
</dbReference>
<dbReference type="GO" id="GO:0003677">
    <property type="term" value="F:DNA binding"/>
    <property type="evidence" value="ECO:0007669"/>
    <property type="project" value="UniProtKB-KW"/>
</dbReference>
<dbReference type="PROSITE" id="PS50937">
    <property type="entry name" value="HTH_MERR_2"/>
    <property type="match status" value="1"/>
</dbReference>
<dbReference type="RefSeq" id="WP_042307349.1">
    <property type="nucleotide sequence ID" value="NZ_CP026111.1"/>
</dbReference>
<dbReference type="PANTHER" id="PTHR30204">
    <property type="entry name" value="REDOX-CYCLING DRUG-SENSING TRANSCRIPTIONAL ACTIVATOR SOXR"/>
    <property type="match status" value="1"/>
</dbReference>
<dbReference type="PANTHER" id="PTHR30204:SF69">
    <property type="entry name" value="MERR-FAMILY TRANSCRIPTIONAL REGULATOR"/>
    <property type="match status" value="1"/>
</dbReference>
<dbReference type="CDD" id="cd01104">
    <property type="entry name" value="HTH_MlrA-CarA"/>
    <property type="match status" value="1"/>
</dbReference>
<organism evidence="6 7">
    <name type="scientific">Paraburkholderia terrae</name>
    <dbReference type="NCBI Taxonomy" id="311230"/>
    <lineage>
        <taxon>Bacteria</taxon>
        <taxon>Pseudomonadati</taxon>
        <taxon>Pseudomonadota</taxon>
        <taxon>Betaproteobacteria</taxon>
        <taxon>Burkholderiales</taxon>
        <taxon>Burkholderiaceae</taxon>
        <taxon>Paraburkholderia</taxon>
    </lineage>
</organism>
<keyword evidence="4" id="KW-0804">Transcription</keyword>
<evidence type="ECO:0000256" key="2">
    <source>
        <dbReference type="ARBA" id="ARBA00023015"/>
    </source>
</evidence>
<dbReference type="SUPFAM" id="SSF46955">
    <property type="entry name" value="Putative DNA-binding domain"/>
    <property type="match status" value="1"/>
</dbReference>
<dbReference type="KEGG" id="pter:C2L65_12345"/>
<keyword evidence="1" id="KW-0678">Repressor</keyword>
<accession>A0A2I8ELK9</accession>
<name>A0A2I8ELK9_9BURK</name>
<dbReference type="OrthoDB" id="9800334at2"/>
<feature type="domain" description="HTH merR-type" evidence="5">
    <location>
        <begin position="13"/>
        <end position="82"/>
    </location>
</feature>
<evidence type="ECO:0000313" key="6">
    <source>
        <dbReference type="EMBL" id="AUT60308.1"/>
    </source>
</evidence>
<evidence type="ECO:0000313" key="7">
    <source>
        <dbReference type="Proteomes" id="UP000243502"/>
    </source>
</evidence>
<evidence type="ECO:0000256" key="1">
    <source>
        <dbReference type="ARBA" id="ARBA00022491"/>
    </source>
</evidence>
<protein>
    <submittedName>
        <fullName evidence="6">MerR family transcriptional regulator</fullName>
    </submittedName>
</protein>
<evidence type="ECO:0000256" key="3">
    <source>
        <dbReference type="ARBA" id="ARBA00023125"/>
    </source>
</evidence>
<dbReference type="Pfam" id="PF13411">
    <property type="entry name" value="MerR_1"/>
    <property type="match status" value="1"/>
</dbReference>